<dbReference type="AlphaFoldDB" id="A0A2A9ENQ6"/>
<evidence type="ECO:0000313" key="12">
    <source>
        <dbReference type="Proteomes" id="UP000222106"/>
    </source>
</evidence>
<keyword evidence="4" id="KW-0572">Peptidoglycan-anchor</keyword>
<dbReference type="Pfam" id="PF02872">
    <property type="entry name" value="5_nucleotid_C"/>
    <property type="match status" value="1"/>
</dbReference>
<protein>
    <submittedName>
        <fullName evidence="11">5'-nucleotidase</fullName>
    </submittedName>
</protein>
<keyword evidence="6" id="KW-1133">Transmembrane helix</keyword>
<feature type="chain" id="PRO_5012225162" evidence="7">
    <location>
        <begin position="38"/>
        <end position="795"/>
    </location>
</feature>
<dbReference type="Gene3D" id="3.90.780.10">
    <property type="entry name" value="5'-Nucleotidase, C-terminal domain"/>
    <property type="match status" value="1"/>
</dbReference>
<dbReference type="GO" id="GO:0009166">
    <property type="term" value="P:nucleotide catabolic process"/>
    <property type="evidence" value="ECO:0007669"/>
    <property type="project" value="InterPro"/>
</dbReference>
<name>A0A2A9ENQ6_9MICO</name>
<feature type="region of interest" description="Disordered" evidence="5">
    <location>
        <begin position="730"/>
        <end position="750"/>
    </location>
</feature>
<organism evidence="11 12">
    <name type="scientific">Georgenia soli</name>
    <dbReference type="NCBI Taxonomy" id="638953"/>
    <lineage>
        <taxon>Bacteria</taxon>
        <taxon>Bacillati</taxon>
        <taxon>Actinomycetota</taxon>
        <taxon>Actinomycetes</taxon>
        <taxon>Micrococcales</taxon>
        <taxon>Bogoriellaceae</taxon>
        <taxon>Georgenia</taxon>
    </lineage>
</organism>
<accession>A0A2A9ENQ6</accession>
<feature type="region of interest" description="Disordered" evidence="5">
    <location>
        <begin position="39"/>
        <end position="132"/>
    </location>
</feature>
<dbReference type="InterPro" id="IPR029052">
    <property type="entry name" value="Metallo-depent_PP-like"/>
</dbReference>
<dbReference type="SUPFAM" id="SSF55816">
    <property type="entry name" value="5'-nucleotidase (syn. UDP-sugar hydrolase), C-terminal domain"/>
    <property type="match status" value="1"/>
</dbReference>
<keyword evidence="6" id="KW-0472">Membrane</keyword>
<evidence type="ECO:0000256" key="3">
    <source>
        <dbReference type="ARBA" id="ARBA00022729"/>
    </source>
</evidence>
<evidence type="ECO:0000256" key="4">
    <source>
        <dbReference type="ARBA" id="ARBA00023088"/>
    </source>
</evidence>
<feature type="domain" description="5'-Nucleotidase C-terminal" evidence="10">
    <location>
        <begin position="423"/>
        <end position="578"/>
    </location>
</feature>
<feature type="domain" description="Calcineurin-like phosphoesterase" evidence="8">
    <location>
        <begin position="140"/>
        <end position="337"/>
    </location>
</feature>
<dbReference type="EMBL" id="PDJI01000004">
    <property type="protein sequence ID" value="PFG40226.1"/>
    <property type="molecule type" value="Genomic_DNA"/>
</dbReference>
<dbReference type="SUPFAM" id="SSF56300">
    <property type="entry name" value="Metallo-dependent phosphatases"/>
    <property type="match status" value="1"/>
</dbReference>
<feature type="transmembrane region" description="Helical" evidence="6">
    <location>
        <begin position="769"/>
        <end position="788"/>
    </location>
</feature>
<dbReference type="Pfam" id="PF00149">
    <property type="entry name" value="Metallophos"/>
    <property type="match status" value="1"/>
</dbReference>
<dbReference type="NCBIfam" id="TIGR01167">
    <property type="entry name" value="LPXTG_anchor"/>
    <property type="match status" value="1"/>
</dbReference>
<dbReference type="PANTHER" id="PTHR11575">
    <property type="entry name" value="5'-NUCLEOTIDASE-RELATED"/>
    <property type="match status" value="1"/>
</dbReference>
<evidence type="ECO:0000259" key="9">
    <source>
        <dbReference type="Pfam" id="PF00746"/>
    </source>
</evidence>
<dbReference type="GO" id="GO:0008253">
    <property type="term" value="F:5'-nucleotidase activity"/>
    <property type="evidence" value="ECO:0007669"/>
    <property type="project" value="TreeGrafter"/>
</dbReference>
<keyword evidence="6" id="KW-0812">Transmembrane</keyword>
<dbReference type="GO" id="GO:0030288">
    <property type="term" value="C:outer membrane-bounded periplasmic space"/>
    <property type="evidence" value="ECO:0007669"/>
    <property type="project" value="TreeGrafter"/>
</dbReference>
<feature type="compositionally biased region" description="Low complexity" evidence="5">
    <location>
        <begin position="40"/>
        <end position="62"/>
    </location>
</feature>
<evidence type="ECO:0000256" key="5">
    <source>
        <dbReference type="SAM" id="MobiDB-lite"/>
    </source>
</evidence>
<dbReference type="InterPro" id="IPR004843">
    <property type="entry name" value="Calcineurin-like_PHP"/>
</dbReference>
<dbReference type="PRINTS" id="PR01607">
    <property type="entry name" value="APYRASEFAMLY"/>
</dbReference>
<dbReference type="InterPro" id="IPR036907">
    <property type="entry name" value="5'-Nucleotdase_C_sf"/>
</dbReference>
<dbReference type="Pfam" id="PF00746">
    <property type="entry name" value="Gram_pos_anchor"/>
    <property type="match status" value="1"/>
</dbReference>
<keyword evidence="3 7" id="KW-0732">Signal</keyword>
<feature type="compositionally biased region" description="Low complexity" evidence="5">
    <location>
        <begin position="92"/>
        <end position="113"/>
    </location>
</feature>
<evidence type="ECO:0000256" key="7">
    <source>
        <dbReference type="SAM" id="SignalP"/>
    </source>
</evidence>
<dbReference type="InterPro" id="IPR006179">
    <property type="entry name" value="5_nucleotidase/apyrase"/>
</dbReference>
<keyword evidence="2" id="KW-0964">Secreted</keyword>
<feature type="domain" description="Gram-positive cocci surface proteins LPxTG" evidence="9">
    <location>
        <begin position="755"/>
        <end position="791"/>
    </location>
</feature>
<dbReference type="InterPro" id="IPR008334">
    <property type="entry name" value="5'-Nucleotdase_C"/>
</dbReference>
<dbReference type="Gene3D" id="3.60.21.10">
    <property type="match status" value="1"/>
</dbReference>
<reference evidence="11 12" key="1">
    <citation type="submission" date="2017-10" db="EMBL/GenBank/DDBJ databases">
        <title>Sequencing the genomes of 1000 actinobacteria strains.</title>
        <authorList>
            <person name="Klenk H.-P."/>
        </authorList>
    </citation>
    <scope>NUCLEOTIDE SEQUENCE [LARGE SCALE GENOMIC DNA]</scope>
    <source>
        <strain evidence="11 12">DSM 21838</strain>
    </source>
</reference>
<gene>
    <name evidence="11" type="ORF">ATJ97_2747</name>
</gene>
<evidence type="ECO:0000259" key="8">
    <source>
        <dbReference type="Pfam" id="PF00149"/>
    </source>
</evidence>
<evidence type="ECO:0000256" key="2">
    <source>
        <dbReference type="ARBA" id="ARBA00022525"/>
    </source>
</evidence>
<feature type="signal peptide" evidence="7">
    <location>
        <begin position="1"/>
        <end position="37"/>
    </location>
</feature>
<dbReference type="Proteomes" id="UP000222106">
    <property type="component" value="Unassembled WGS sequence"/>
</dbReference>
<comment type="caution">
    <text evidence="11">The sequence shown here is derived from an EMBL/GenBank/DDBJ whole genome shotgun (WGS) entry which is preliminary data.</text>
</comment>
<keyword evidence="12" id="KW-1185">Reference proteome</keyword>
<dbReference type="OrthoDB" id="1016457at2"/>
<evidence type="ECO:0000313" key="11">
    <source>
        <dbReference type="EMBL" id="PFG40226.1"/>
    </source>
</evidence>
<evidence type="ECO:0000256" key="6">
    <source>
        <dbReference type="SAM" id="Phobius"/>
    </source>
</evidence>
<dbReference type="InterPro" id="IPR019931">
    <property type="entry name" value="LPXTG_anchor"/>
</dbReference>
<dbReference type="PANTHER" id="PTHR11575:SF24">
    <property type="entry name" value="5'-NUCLEOTIDASE"/>
    <property type="match status" value="1"/>
</dbReference>
<evidence type="ECO:0000256" key="1">
    <source>
        <dbReference type="ARBA" id="ARBA00022512"/>
    </source>
</evidence>
<proteinExistence type="predicted"/>
<keyword evidence="1" id="KW-0134">Cell wall</keyword>
<evidence type="ECO:0000259" key="10">
    <source>
        <dbReference type="Pfam" id="PF02872"/>
    </source>
</evidence>
<dbReference type="RefSeq" id="WP_143427030.1">
    <property type="nucleotide sequence ID" value="NZ_PDJI01000004.1"/>
</dbReference>
<dbReference type="GO" id="GO:0008768">
    <property type="term" value="F:UDP-sugar diphosphatase activity"/>
    <property type="evidence" value="ECO:0007669"/>
    <property type="project" value="TreeGrafter"/>
</dbReference>
<sequence>MSHDTARRRASRLTRPAAALGVLSLSALGLTAVPASAEVTTPVDDQTATTAPAAPGAEPTAPVSEGAGPTADAPSEAPAETPVPEDAPVVGTPEAPATETPAAPAENPADPAAGGTEADTAEPVAPTSVNPDGTVTIDLLGITDFHGALEKAPILAGMINQIRVEENVDTVFVSAGDNIGGSTYASAIQEDAPTIDVLNAMGLAASAVGNHEFDQGYADLSGRVADRADWQYLGANVDDENPELEDVHFETVAGLEVAFVGTVTEETPRIVSADGIAGITFADPVARTNAIAAQLSDGDAGNGEADVVVALVHEGTNLVASALSADVDAAFTGHTHVATTAQTPSGAPVVQAGASGSHLGRITLTVAPDGEVTATGTNVAVPADGTRDPKVQQIVVDALAQAKVIGEEQVGSVTAPFNRGTNTGTSDGSNRGVESPLGNLLGEVAKWTAESVGLTPDFGIINPGGIRADLDPNANGVVTYAEAFAVQPFGNTIGTIDLTGEQVVTMLEQQFQPGKSRPVLRLGLSADVDYTYDPTAPQGAHITDVLIGGEPIDLGATYTVASNTFLINGEVQDGFSVFGSGTNFTETGIVDLQGLVNFLQANPDVAPDYTQRSIGLTFVSDTTVEYVGGEEVVIELSSLSFTTNEPKPGFVTLFIDGEEAGQFAVDNTITPGTDETGRATVTFTIPDLADYEAGDVIFFEMAFGATPESEQSIVLAFEVTESGVVLPPTDGEVTPQPAPQPAPGKAPVVTPAAAPATGSLPNTGADVNAALFGAAALMLLGGLTIAVARRRATIG</sequence>